<accession>A0ABV7Z2J0</accession>
<comment type="function">
    <text evidence="5">NDH-1 shuttles electrons from NADH, via FMN and iron-sulfur (Fe-S) centers, to quinones in the respiratory chain. The immediate electron acceptor for the enzyme in this species is believed to be a menaquinone. Couples the redox reaction to proton translocation (for every two electrons transferred, four hydrogen ions are translocated across the cytoplasmic membrane), and thus conserves the redox energy in a proton gradient.</text>
</comment>
<evidence type="ECO:0000256" key="5">
    <source>
        <dbReference type="HAMAP-Rule" id="MF_00445"/>
    </source>
</evidence>
<feature type="transmembrane region" description="Helical" evidence="5">
    <location>
        <begin position="134"/>
        <end position="155"/>
    </location>
</feature>
<evidence type="ECO:0000256" key="2">
    <source>
        <dbReference type="ARBA" id="ARBA00022692"/>
    </source>
</evidence>
<feature type="domain" description="NADH:quinone oxidoreductase/Mrp antiporter transmembrane" evidence="7">
    <location>
        <begin position="133"/>
        <end position="407"/>
    </location>
</feature>
<feature type="transmembrane region" description="Helical" evidence="5">
    <location>
        <begin position="328"/>
        <end position="350"/>
    </location>
</feature>
<dbReference type="InterPro" id="IPR001750">
    <property type="entry name" value="ND/Mrp_TM"/>
</dbReference>
<keyword evidence="2 5" id="KW-0812">Transmembrane</keyword>
<feature type="transmembrane region" description="Helical" evidence="5">
    <location>
        <begin position="272"/>
        <end position="290"/>
    </location>
</feature>
<evidence type="ECO:0000256" key="1">
    <source>
        <dbReference type="ARBA" id="ARBA00004127"/>
    </source>
</evidence>
<gene>
    <name evidence="5" type="primary">nuoN</name>
    <name evidence="8" type="ORF">ACFOOI_17535</name>
</gene>
<feature type="transmembrane region" description="Helical" evidence="5">
    <location>
        <begin position="15"/>
        <end position="35"/>
    </location>
</feature>
<feature type="transmembrane region" description="Helical" evidence="5">
    <location>
        <begin position="371"/>
        <end position="393"/>
    </location>
</feature>
<keyword evidence="5" id="KW-0813">Transport</keyword>
<feature type="transmembrane region" description="Helical" evidence="5">
    <location>
        <begin position="42"/>
        <end position="64"/>
    </location>
</feature>
<dbReference type="EC" id="7.1.1.-" evidence="5"/>
<feature type="transmembrane region" description="Helical" evidence="5">
    <location>
        <begin position="453"/>
        <end position="471"/>
    </location>
</feature>
<name>A0ABV7Z2J0_9BACT</name>
<feature type="transmembrane region" description="Helical" evidence="5">
    <location>
        <begin position="209"/>
        <end position="234"/>
    </location>
</feature>
<evidence type="ECO:0000313" key="8">
    <source>
        <dbReference type="EMBL" id="MFC3812466.1"/>
    </source>
</evidence>
<feature type="transmembrane region" description="Helical" evidence="5">
    <location>
        <begin position="84"/>
        <end position="105"/>
    </location>
</feature>
<dbReference type="Proteomes" id="UP001595616">
    <property type="component" value="Unassembled WGS sequence"/>
</dbReference>
<evidence type="ECO:0000256" key="3">
    <source>
        <dbReference type="ARBA" id="ARBA00022989"/>
    </source>
</evidence>
<keyword evidence="5" id="KW-0874">Quinone</keyword>
<keyword evidence="5" id="KW-1003">Cell membrane</keyword>
<feature type="transmembrane region" description="Helical" evidence="5">
    <location>
        <begin position="112"/>
        <end position="128"/>
    </location>
</feature>
<keyword evidence="4 5" id="KW-0472">Membrane</keyword>
<comment type="catalytic activity">
    <reaction evidence="5">
        <text>a quinone + NADH + 5 H(+)(in) = a quinol + NAD(+) + 4 H(+)(out)</text>
        <dbReference type="Rhea" id="RHEA:57888"/>
        <dbReference type="ChEBI" id="CHEBI:15378"/>
        <dbReference type="ChEBI" id="CHEBI:24646"/>
        <dbReference type="ChEBI" id="CHEBI:57540"/>
        <dbReference type="ChEBI" id="CHEBI:57945"/>
        <dbReference type="ChEBI" id="CHEBI:132124"/>
    </reaction>
</comment>
<comment type="caution">
    <text evidence="8">The sequence shown here is derived from an EMBL/GenBank/DDBJ whole genome shotgun (WGS) entry which is preliminary data.</text>
</comment>
<dbReference type="EMBL" id="JBHRYQ010000001">
    <property type="protein sequence ID" value="MFC3812466.1"/>
    <property type="molecule type" value="Genomic_DNA"/>
</dbReference>
<proteinExistence type="inferred from homology"/>
<feature type="transmembrane region" description="Helical" evidence="5">
    <location>
        <begin position="246"/>
        <end position="266"/>
    </location>
</feature>
<evidence type="ECO:0000256" key="6">
    <source>
        <dbReference type="RuleBase" id="RU000320"/>
    </source>
</evidence>
<keyword evidence="9" id="KW-1185">Reference proteome</keyword>
<dbReference type="PANTHER" id="PTHR22773">
    <property type="entry name" value="NADH DEHYDROGENASE"/>
    <property type="match status" value="1"/>
</dbReference>
<dbReference type="InterPro" id="IPR010096">
    <property type="entry name" value="NADH-Q_OxRdtase_suN/2"/>
</dbReference>
<comment type="subcellular location">
    <subcellularLocation>
        <location evidence="5">Cell membrane</location>
        <topology evidence="5">Multi-pass membrane protein</topology>
    </subcellularLocation>
    <subcellularLocation>
        <location evidence="1">Endomembrane system</location>
        <topology evidence="1">Multi-pass membrane protein</topology>
    </subcellularLocation>
    <subcellularLocation>
        <location evidence="6">Membrane</location>
        <topology evidence="6">Multi-pass membrane protein</topology>
    </subcellularLocation>
</comment>
<evidence type="ECO:0000256" key="4">
    <source>
        <dbReference type="ARBA" id="ARBA00023136"/>
    </source>
</evidence>
<organism evidence="8 9">
    <name type="scientific">Lacihabitans lacunae</name>
    <dbReference type="NCBI Taxonomy" id="1028214"/>
    <lineage>
        <taxon>Bacteria</taxon>
        <taxon>Pseudomonadati</taxon>
        <taxon>Bacteroidota</taxon>
        <taxon>Cytophagia</taxon>
        <taxon>Cytophagales</taxon>
        <taxon>Leadbetterellaceae</taxon>
        <taxon>Lacihabitans</taxon>
    </lineage>
</organism>
<reference evidence="9" key="1">
    <citation type="journal article" date="2019" name="Int. J. Syst. Evol. Microbiol.">
        <title>The Global Catalogue of Microorganisms (GCM) 10K type strain sequencing project: providing services to taxonomists for standard genome sequencing and annotation.</title>
        <authorList>
            <consortium name="The Broad Institute Genomics Platform"/>
            <consortium name="The Broad Institute Genome Sequencing Center for Infectious Disease"/>
            <person name="Wu L."/>
            <person name="Ma J."/>
        </authorList>
    </citation>
    <scope>NUCLEOTIDE SEQUENCE [LARGE SCALE GENOMIC DNA]</scope>
    <source>
        <strain evidence="9">CECT 7956</strain>
    </source>
</reference>
<dbReference type="Pfam" id="PF00361">
    <property type="entry name" value="Proton_antipo_M"/>
    <property type="match status" value="1"/>
</dbReference>
<dbReference type="RefSeq" id="WP_379839345.1">
    <property type="nucleotide sequence ID" value="NZ_JBHRYQ010000001.1"/>
</dbReference>
<evidence type="ECO:0000313" key="9">
    <source>
        <dbReference type="Proteomes" id="UP001595616"/>
    </source>
</evidence>
<feature type="transmembrane region" description="Helical" evidence="5">
    <location>
        <begin position="302"/>
        <end position="322"/>
    </location>
</feature>
<protein>
    <recommendedName>
        <fullName evidence="5">NADH-quinone oxidoreductase subunit N</fullName>
        <ecNumber evidence="5">7.1.1.-</ecNumber>
    </recommendedName>
    <alternativeName>
        <fullName evidence="5">NADH dehydrogenase I subunit N</fullName>
    </alternativeName>
    <alternativeName>
        <fullName evidence="5">NDH-1 subunit N</fullName>
    </alternativeName>
</protein>
<keyword evidence="5" id="KW-0520">NAD</keyword>
<feature type="transmembrane region" description="Helical" evidence="5">
    <location>
        <begin position="167"/>
        <end position="189"/>
    </location>
</feature>
<keyword evidence="5" id="KW-1278">Translocase</keyword>
<feature type="transmembrane region" description="Helical" evidence="5">
    <location>
        <begin position="413"/>
        <end position="432"/>
    </location>
</feature>
<sequence>MIKTKLFEILKSTGVILPEVVFIFGLLILVLVVAFDTKKNKATLYNILALALAGYLLVSAVLNYEKLGPNTIEAYNGFITLDPTSIFFKGLIALAAIIMLVHIRLFDYKMSGEFYVVFFTMILGLNFLTMTSHFLVIFISLEMVSISTYVLVSIHKTKQNFEAGIKYLIFGATTTAIMLFGVSLFYGMTHQLNFSSETFHAYLQKNNEVSIQIVSFLFLGGLFFKAAAAPFHNWVPDVYESTPTPILSFISFAPKAVAIMLIARFIKEMSINLNSVILLVSVLSLIYGNFSALWQTNVKRMLGYSGIAQSGFILIGLIKYQSNDFYGAFFYMVLYLPITMGSFFLVDVLYKQVKSFEIEDYKGLGQKNFLLGLNAVIIMMALVGLPPTLGFLAKLVVFSSIMDMQTEATNSTYYALLIFGLLNAAVSIYYYLKVPYFMLVKTRYKFELASRNLFLTTILSVFSFVIVYYFFKPEGISQIVSQILFLK</sequence>
<keyword evidence="3 5" id="KW-1133">Transmembrane helix</keyword>
<dbReference type="HAMAP" id="MF_00445">
    <property type="entry name" value="NDH1_NuoN_1"/>
    <property type="match status" value="1"/>
</dbReference>
<comment type="similarity">
    <text evidence="5">Belongs to the complex I subunit 2 family.</text>
</comment>
<comment type="subunit">
    <text evidence="5">NDH-1 is composed of 14 different subunits. Subunits NuoA, H, J, K, L, M, N constitute the membrane sector of the complex.</text>
</comment>
<evidence type="ECO:0000259" key="7">
    <source>
        <dbReference type="Pfam" id="PF00361"/>
    </source>
</evidence>